<feature type="disulfide bond" evidence="8">
    <location>
        <begin position="49"/>
        <end position="59"/>
    </location>
</feature>
<dbReference type="EMBL" id="OV696692">
    <property type="protein sequence ID" value="CAH1268997.1"/>
    <property type="molecule type" value="Genomic_DNA"/>
</dbReference>
<evidence type="ECO:0000313" key="10">
    <source>
        <dbReference type="EMBL" id="CAH1268997.1"/>
    </source>
</evidence>
<evidence type="ECO:0000256" key="2">
    <source>
        <dbReference type="ARBA" id="ARBA00012732"/>
    </source>
</evidence>
<accession>A0A8K0EZL6</accession>
<dbReference type="Gene3D" id="1.10.530.10">
    <property type="match status" value="1"/>
</dbReference>
<keyword evidence="7" id="KW-0326">Glycosidase</keyword>
<organism evidence="10 11">
    <name type="scientific">Branchiostoma lanceolatum</name>
    <name type="common">Common lancelet</name>
    <name type="synonym">Amphioxus lanceolatum</name>
    <dbReference type="NCBI Taxonomy" id="7740"/>
    <lineage>
        <taxon>Eukaryota</taxon>
        <taxon>Metazoa</taxon>
        <taxon>Chordata</taxon>
        <taxon>Cephalochordata</taxon>
        <taxon>Leptocardii</taxon>
        <taxon>Amphioxiformes</taxon>
        <taxon>Branchiostomatidae</taxon>
        <taxon>Branchiostoma</taxon>
    </lineage>
</organism>
<dbReference type="AlphaFoldDB" id="A0A8K0EZL6"/>
<proteinExistence type="predicted"/>
<evidence type="ECO:0000256" key="7">
    <source>
        <dbReference type="ARBA" id="ARBA00023295"/>
    </source>
</evidence>
<keyword evidence="9" id="KW-0732">Signal</keyword>
<dbReference type="PANTHER" id="PTHR11195">
    <property type="entry name" value="DESTABILASE-RELATED"/>
    <property type="match status" value="1"/>
</dbReference>
<dbReference type="PANTHER" id="PTHR11195:SF13">
    <property type="entry name" value="INVERTEBRATE-TYPE LYSOZYME 2-RELATED"/>
    <property type="match status" value="1"/>
</dbReference>
<dbReference type="GO" id="GO:0042742">
    <property type="term" value="P:defense response to bacterium"/>
    <property type="evidence" value="ECO:0007669"/>
    <property type="project" value="UniProtKB-KW"/>
</dbReference>
<reference evidence="10" key="1">
    <citation type="submission" date="2022-01" db="EMBL/GenBank/DDBJ databases">
        <authorList>
            <person name="Braso-Vives M."/>
        </authorList>
    </citation>
    <scope>NUCLEOTIDE SEQUENCE</scope>
</reference>
<feature type="signal peptide" evidence="9">
    <location>
        <begin position="1"/>
        <end position="23"/>
    </location>
</feature>
<evidence type="ECO:0000256" key="8">
    <source>
        <dbReference type="PIRSR" id="PIRSR608597-3"/>
    </source>
</evidence>
<name>A0A8K0EZL6_BRALA</name>
<keyword evidence="3" id="KW-0929">Antimicrobial</keyword>
<keyword evidence="11" id="KW-1185">Reference proteome</keyword>
<evidence type="ECO:0000313" key="11">
    <source>
        <dbReference type="Proteomes" id="UP000838412"/>
    </source>
</evidence>
<sequence>MKPSPTRVFVVLAVSSSLAGALAGYVPDRCMDCMCRVLSPGCRMPSPPCVLQGPGFEVCGPYQISKAYWTDARQMGEDLMDDWQSCAVSWTCSRRAVDGYLRRYAVKKRHGKEVLGHDPTCQDFARIHKGGPNGYHDDATLQYWEMVDRCLQGDPQFFQRDTMHGEQRSLQWEL</sequence>
<evidence type="ECO:0000256" key="5">
    <source>
        <dbReference type="ARBA" id="ARBA00022801"/>
    </source>
</evidence>
<feature type="chain" id="PRO_5035442466" description="lysozyme" evidence="9">
    <location>
        <begin position="24"/>
        <end position="174"/>
    </location>
</feature>
<dbReference type="GO" id="GO:0031640">
    <property type="term" value="P:killing of cells of another organism"/>
    <property type="evidence" value="ECO:0007669"/>
    <property type="project" value="UniProtKB-KW"/>
</dbReference>
<comment type="catalytic activity">
    <reaction evidence="1">
        <text>Hydrolysis of (1-&gt;4)-beta-linkages between N-acetylmuramic acid and N-acetyl-D-glucosamine residues in a peptidoglycan and between N-acetyl-D-glucosamine residues in chitodextrins.</text>
        <dbReference type="EC" id="3.2.1.17"/>
    </reaction>
</comment>
<dbReference type="Pfam" id="PF05497">
    <property type="entry name" value="Destabilase"/>
    <property type="match status" value="1"/>
</dbReference>
<dbReference type="EC" id="3.2.1.17" evidence="2"/>
<dbReference type="PROSITE" id="PS51909">
    <property type="entry name" value="LYSOZYME_I"/>
    <property type="match status" value="1"/>
</dbReference>
<dbReference type="InterPro" id="IPR008597">
    <property type="entry name" value="Invert_lysozyme"/>
</dbReference>
<evidence type="ECO:0000256" key="1">
    <source>
        <dbReference type="ARBA" id="ARBA00000632"/>
    </source>
</evidence>
<keyword evidence="5" id="KW-0378">Hydrolase</keyword>
<keyword evidence="6 8" id="KW-1015">Disulfide bond</keyword>
<evidence type="ECO:0000256" key="9">
    <source>
        <dbReference type="SAM" id="SignalP"/>
    </source>
</evidence>
<feature type="disulfide bond" evidence="8">
    <location>
        <begin position="86"/>
        <end position="92"/>
    </location>
</feature>
<dbReference type="Proteomes" id="UP000838412">
    <property type="component" value="Chromosome 7"/>
</dbReference>
<feature type="disulfide bond" evidence="8">
    <location>
        <begin position="35"/>
        <end position="42"/>
    </location>
</feature>
<evidence type="ECO:0000256" key="6">
    <source>
        <dbReference type="ARBA" id="ARBA00023157"/>
    </source>
</evidence>
<protein>
    <recommendedName>
        <fullName evidence="2">lysozyme</fullName>
        <ecNumber evidence="2">3.2.1.17</ecNumber>
    </recommendedName>
</protein>
<gene>
    <name evidence="10" type="primary">Hypp4062</name>
    <name evidence="10" type="ORF">BLAG_LOCUS21762</name>
</gene>
<feature type="disulfide bond" evidence="8">
    <location>
        <begin position="30"/>
        <end position="121"/>
    </location>
</feature>
<evidence type="ECO:0000256" key="4">
    <source>
        <dbReference type="ARBA" id="ARBA00022638"/>
    </source>
</evidence>
<evidence type="ECO:0000256" key="3">
    <source>
        <dbReference type="ARBA" id="ARBA00022529"/>
    </source>
</evidence>
<dbReference type="OrthoDB" id="6337871at2759"/>
<keyword evidence="4" id="KW-0081">Bacteriolytic enzyme</keyword>
<dbReference type="GO" id="GO:0003796">
    <property type="term" value="F:lysozyme activity"/>
    <property type="evidence" value="ECO:0007669"/>
    <property type="project" value="UniProtKB-EC"/>
</dbReference>